<evidence type="ECO:0000259" key="13">
    <source>
        <dbReference type="PROSITE" id="PS50885"/>
    </source>
</evidence>
<proteinExistence type="predicted"/>
<keyword evidence="14" id="KW-0067">ATP-binding</keyword>
<dbReference type="SUPFAM" id="SSF47384">
    <property type="entry name" value="Homodimeric domain of signal transducing histidine kinase"/>
    <property type="match status" value="1"/>
</dbReference>
<dbReference type="EMBL" id="JANDBD010000013">
    <property type="protein sequence ID" value="MCP9275911.1"/>
    <property type="molecule type" value="Genomic_DNA"/>
</dbReference>
<keyword evidence="4" id="KW-0597">Phosphoprotein</keyword>
<evidence type="ECO:0000259" key="12">
    <source>
        <dbReference type="PROSITE" id="PS50109"/>
    </source>
</evidence>
<keyword evidence="6 11" id="KW-0812">Transmembrane</keyword>
<evidence type="ECO:0000256" key="6">
    <source>
        <dbReference type="ARBA" id="ARBA00022692"/>
    </source>
</evidence>
<dbReference type="Pfam" id="PF00512">
    <property type="entry name" value="HisKA"/>
    <property type="match status" value="1"/>
</dbReference>
<keyword evidence="9" id="KW-0902">Two-component regulatory system</keyword>
<accession>A0ABT1M9R1</accession>
<evidence type="ECO:0000256" key="3">
    <source>
        <dbReference type="ARBA" id="ARBA00012438"/>
    </source>
</evidence>
<dbReference type="CDD" id="cd06225">
    <property type="entry name" value="HAMP"/>
    <property type="match status" value="1"/>
</dbReference>
<dbReference type="Proteomes" id="UP001651690">
    <property type="component" value="Unassembled WGS sequence"/>
</dbReference>
<dbReference type="PANTHER" id="PTHR45436:SF5">
    <property type="entry name" value="SENSOR HISTIDINE KINASE TRCS"/>
    <property type="match status" value="1"/>
</dbReference>
<dbReference type="Gene3D" id="3.30.565.10">
    <property type="entry name" value="Histidine kinase-like ATPase, C-terminal domain"/>
    <property type="match status" value="1"/>
</dbReference>
<dbReference type="InterPro" id="IPR003660">
    <property type="entry name" value="HAMP_dom"/>
</dbReference>
<evidence type="ECO:0000256" key="11">
    <source>
        <dbReference type="SAM" id="Phobius"/>
    </source>
</evidence>
<dbReference type="InterPro" id="IPR003594">
    <property type="entry name" value="HATPase_dom"/>
</dbReference>
<dbReference type="Pfam" id="PF02518">
    <property type="entry name" value="HATPase_c"/>
    <property type="match status" value="1"/>
</dbReference>
<dbReference type="RefSeq" id="WP_255063751.1">
    <property type="nucleotide sequence ID" value="NZ_JANDBD010000013.1"/>
</dbReference>
<feature type="transmembrane region" description="Helical" evidence="11">
    <location>
        <begin position="7"/>
        <end position="30"/>
    </location>
</feature>
<dbReference type="SMART" id="SM00304">
    <property type="entry name" value="HAMP"/>
    <property type="match status" value="1"/>
</dbReference>
<dbReference type="SUPFAM" id="SSF158472">
    <property type="entry name" value="HAMP domain-like"/>
    <property type="match status" value="1"/>
</dbReference>
<evidence type="ECO:0000256" key="4">
    <source>
        <dbReference type="ARBA" id="ARBA00022553"/>
    </source>
</evidence>
<dbReference type="Gene3D" id="1.10.287.130">
    <property type="match status" value="1"/>
</dbReference>
<keyword evidence="7" id="KW-0418">Kinase</keyword>
<keyword evidence="8 11" id="KW-1133">Transmembrane helix</keyword>
<dbReference type="InterPro" id="IPR036890">
    <property type="entry name" value="HATPase_C_sf"/>
</dbReference>
<dbReference type="InterPro" id="IPR003661">
    <property type="entry name" value="HisK_dim/P_dom"/>
</dbReference>
<dbReference type="CDD" id="cd00082">
    <property type="entry name" value="HisKA"/>
    <property type="match status" value="1"/>
</dbReference>
<dbReference type="SMART" id="SM00388">
    <property type="entry name" value="HisKA"/>
    <property type="match status" value="1"/>
</dbReference>
<evidence type="ECO:0000256" key="8">
    <source>
        <dbReference type="ARBA" id="ARBA00022989"/>
    </source>
</evidence>
<reference evidence="14 15" key="1">
    <citation type="submission" date="2022-06" db="EMBL/GenBank/DDBJ databases">
        <title>Mycolicibacterium sp. CAU 1645 isolated from seawater.</title>
        <authorList>
            <person name="Kim W."/>
        </authorList>
    </citation>
    <scope>NUCLEOTIDE SEQUENCE [LARGE SCALE GENOMIC DNA]</scope>
    <source>
        <strain evidence="14 15">CAU 1645</strain>
    </source>
</reference>
<dbReference type="SUPFAM" id="SSF55874">
    <property type="entry name" value="ATPase domain of HSP90 chaperone/DNA topoisomerase II/histidine kinase"/>
    <property type="match status" value="1"/>
</dbReference>
<feature type="domain" description="HAMP" evidence="13">
    <location>
        <begin position="107"/>
        <end position="160"/>
    </location>
</feature>
<organism evidence="14 15">
    <name type="scientific">Mycolicibacterium arenosum</name>
    <dbReference type="NCBI Taxonomy" id="2952157"/>
    <lineage>
        <taxon>Bacteria</taxon>
        <taxon>Bacillati</taxon>
        <taxon>Actinomycetota</taxon>
        <taxon>Actinomycetes</taxon>
        <taxon>Mycobacteriales</taxon>
        <taxon>Mycobacteriaceae</taxon>
        <taxon>Mycolicibacterium</taxon>
    </lineage>
</organism>
<dbReference type="SMART" id="SM00387">
    <property type="entry name" value="HATPase_c"/>
    <property type="match status" value="1"/>
</dbReference>
<dbReference type="Pfam" id="PF00672">
    <property type="entry name" value="HAMP"/>
    <property type="match status" value="1"/>
</dbReference>
<evidence type="ECO:0000256" key="10">
    <source>
        <dbReference type="ARBA" id="ARBA00023136"/>
    </source>
</evidence>
<feature type="transmembrane region" description="Helical" evidence="11">
    <location>
        <begin position="84"/>
        <end position="106"/>
    </location>
</feature>
<evidence type="ECO:0000256" key="7">
    <source>
        <dbReference type="ARBA" id="ARBA00022777"/>
    </source>
</evidence>
<dbReference type="PRINTS" id="PR00344">
    <property type="entry name" value="BCTRLSENSOR"/>
</dbReference>
<keyword evidence="10 11" id="KW-0472">Membrane</keyword>
<comment type="subcellular location">
    <subcellularLocation>
        <location evidence="2">Cell membrane</location>
    </subcellularLocation>
</comment>
<evidence type="ECO:0000256" key="1">
    <source>
        <dbReference type="ARBA" id="ARBA00000085"/>
    </source>
</evidence>
<evidence type="ECO:0000313" key="14">
    <source>
        <dbReference type="EMBL" id="MCP9275911.1"/>
    </source>
</evidence>
<protein>
    <recommendedName>
        <fullName evidence="3">histidine kinase</fullName>
        <ecNumber evidence="3">2.7.13.3</ecNumber>
    </recommendedName>
</protein>
<evidence type="ECO:0000256" key="9">
    <source>
        <dbReference type="ARBA" id="ARBA00023012"/>
    </source>
</evidence>
<comment type="catalytic activity">
    <reaction evidence="1">
        <text>ATP + protein L-histidine = ADP + protein N-phospho-L-histidine.</text>
        <dbReference type="EC" id="2.7.13.3"/>
    </reaction>
</comment>
<evidence type="ECO:0000256" key="2">
    <source>
        <dbReference type="ARBA" id="ARBA00004236"/>
    </source>
</evidence>
<dbReference type="InterPro" id="IPR005467">
    <property type="entry name" value="His_kinase_dom"/>
</dbReference>
<dbReference type="PROSITE" id="PS50109">
    <property type="entry name" value="HIS_KIN"/>
    <property type="match status" value="1"/>
</dbReference>
<dbReference type="GO" id="GO:0005524">
    <property type="term" value="F:ATP binding"/>
    <property type="evidence" value="ECO:0007669"/>
    <property type="project" value="UniProtKB-KW"/>
</dbReference>
<keyword evidence="14" id="KW-0547">Nucleotide-binding</keyword>
<keyword evidence="5" id="KW-0808">Transferase</keyword>
<dbReference type="EC" id="2.7.13.3" evidence="3"/>
<keyword evidence="15" id="KW-1185">Reference proteome</keyword>
<dbReference type="PANTHER" id="PTHR45436">
    <property type="entry name" value="SENSOR HISTIDINE KINASE YKOH"/>
    <property type="match status" value="1"/>
</dbReference>
<evidence type="ECO:0000313" key="15">
    <source>
        <dbReference type="Proteomes" id="UP001651690"/>
    </source>
</evidence>
<name>A0ABT1M9R1_9MYCO</name>
<dbReference type="InterPro" id="IPR036097">
    <property type="entry name" value="HisK_dim/P_sf"/>
</dbReference>
<dbReference type="PROSITE" id="PS50885">
    <property type="entry name" value="HAMP"/>
    <property type="match status" value="1"/>
</dbReference>
<dbReference type="InterPro" id="IPR004358">
    <property type="entry name" value="Sig_transdc_His_kin-like_C"/>
</dbReference>
<comment type="caution">
    <text evidence="14">The sequence shown here is derived from an EMBL/GenBank/DDBJ whole genome shotgun (WGS) entry which is preliminary data.</text>
</comment>
<sequence>MKIRTRLTLLYAGAFFVAGALLVALMFFYLQISLSHRPANNARALFDQAVDQRGLGRMPVIERVVDTISEQAARERRETLRAMLVFSLASLGVVGLLAGLIGWLLAGRVLAPLHDVTATARRVADLHLSERISMTGPDDEIKVLADTFDDMLERLDRAFDGQRHFVANASHELRTPLAINRTLIEVALDDSATPESTRRLGATLLAVNHRQERLIDGLLVLASSQRRLETRTRVNLAEVTERAIGAARAAADTAGVSLVADLHPAVTLGDPTLLERLAGNLIDNAIRYNSSEGWVRVVVAMRGARAVLVVENSGPVVAPGDVAGLLEPFRRHGADGPDSRTGGGTGLGLSIVRSIATAHGGALRLTARQGGGLVVEVELPGAQ</sequence>
<feature type="domain" description="Histidine kinase" evidence="12">
    <location>
        <begin position="168"/>
        <end position="383"/>
    </location>
</feature>
<dbReference type="InterPro" id="IPR050428">
    <property type="entry name" value="TCS_sensor_his_kinase"/>
</dbReference>
<dbReference type="Gene3D" id="6.10.340.10">
    <property type="match status" value="1"/>
</dbReference>
<gene>
    <name evidence="14" type="ORF">NM203_27360</name>
</gene>
<evidence type="ECO:0000256" key="5">
    <source>
        <dbReference type="ARBA" id="ARBA00022679"/>
    </source>
</evidence>